<feature type="domain" description="Plastocyanin-like" evidence="6">
    <location>
        <begin position="328"/>
        <end position="428"/>
    </location>
</feature>
<dbReference type="GO" id="GO:0005507">
    <property type="term" value="F:copper ion binding"/>
    <property type="evidence" value="ECO:0007669"/>
    <property type="project" value="InterPro"/>
</dbReference>
<evidence type="ECO:0000259" key="7">
    <source>
        <dbReference type="Pfam" id="PF07732"/>
    </source>
</evidence>
<evidence type="ECO:0000259" key="5">
    <source>
        <dbReference type="Pfam" id="PF00394"/>
    </source>
</evidence>
<name>A0A975RZE1_9BRAD</name>
<dbReference type="Pfam" id="PF07731">
    <property type="entry name" value="Cu-oxidase_2"/>
    <property type="match status" value="1"/>
</dbReference>
<dbReference type="InterPro" id="IPR001117">
    <property type="entry name" value="Cu-oxidase_2nd"/>
</dbReference>
<accession>A0A975RZE1</accession>
<dbReference type="PANTHER" id="PTHR11709:SF394">
    <property type="entry name" value="FI03373P-RELATED"/>
    <property type="match status" value="1"/>
</dbReference>
<proteinExistence type="predicted"/>
<dbReference type="RefSeq" id="WP_215606460.1">
    <property type="nucleotide sequence ID" value="NZ_CP076136.1"/>
</dbReference>
<protein>
    <submittedName>
        <fullName evidence="8">Multicopper oxidase domain-containing protein</fullName>
    </submittedName>
</protein>
<dbReference type="PANTHER" id="PTHR11709">
    <property type="entry name" value="MULTI-COPPER OXIDASE"/>
    <property type="match status" value="1"/>
</dbReference>
<reference evidence="8 9" key="1">
    <citation type="submission" date="2021-06" db="EMBL/GenBank/DDBJ databases">
        <title>Bradyrhizobium sp. S2-11-4 Genome sequencing.</title>
        <authorList>
            <person name="Jin L."/>
        </authorList>
    </citation>
    <scope>NUCLEOTIDE SEQUENCE [LARGE SCALE GENOMIC DNA]</scope>
    <source>
        <strain evidence="8 9">S2-11-4</strain>
    </source>
</reference>
<dbReference type="AlphaFoldDB" id="A0A975RZE1"/>
<evidence type="ECO:0000256" key="4">
    <source>
        <dbReference type="SAM" id="SignalP"/>
    </source>
</evidence>
<dbReference type="InterPro" id="IPR011706">
    <property type="entry name" value="Cu-oxidase_C"/>
</dbReference>
<keyword evidence="4" id="KW-0732">Signal</keyword>
<dbReference type="GO" id="GO:0016491">
    <property type="term" value="F:oxidoreductase activity"/>
    <property type="evidence" value="ECO:0007669"/>
    <property type="project" value="UniProtKB-KW"/>
</dbReference>
<dbReference type="Proteomes" id="UP000676951">
    <property type="component" value="Chromosome"/>
</dbReference>
<dbReference type="Pfam" id="PF00394">
    <property type="entry name" value="Cu-oxidase"/>
    <property type="match status" value="1"/>
</dbReference>
<dbReference type="PROSITE" id="PS51318">
    <property type="entry name" value="TAT"/>
    <property type="match status" value="1"/>
</dbReference>
<dbReference type="InterPro" id="IPR006311">
    <property type="entry name" value="TAT_signal"/>
</dbReference>
<organism evidence="8 9">
    <name type="scientific">Bradyrhizobium sediminis</name>
    <dbReference type="NCBI Taxonomy" id="2840469"/>
    <lineage>
        <taxon>Bacteria</taxon>
        <taxon>Pseudomonadati</taxon>
        <taxon>Pseudomonadota</taxon>
        <taxon>Alphaproteobacteria</taxon>
        <taxon>Hyphomicrobiales</taxon>
        <taxon>Nitrobacteraceae</taxon>
        <taxon>Bradyrhizobium</taxon>
    </lineage>
</organism>
<feature type="chain" id="PRO_5037754515" evidence="4">
    <location>
        <begin position="31"/>
        <end position="441"/>
    </location>
</feature>
<evidence type="ECO:0000313" key="8">
    <source>
        <dbReference type="EMBL" id="QWG25740.1"/>
    </source>
</evidence>
<evidence type="ECO:0000259" key="6">
    <source>
        <dbReference type="Pfam" id="PF07731"/>
    </source>
</evidence>
<feature type="domain" description="Plastocyanin-like" evidence="5">
    <location>
        <begin position="193"/>
        <end position="272"/>
    </location>
</feature>
<dbReference type="Pfam" id="PF07732">
    <property type="entry name" value="Cu-oxidase_3"/>
    <property type="match status" value="1"/>
</dbReference>
<evidence type="ECO:0000256" key="1">
    <source>
        <dbReference type="ARBA" id="ARBA00022723"/>
    </source>
</evidence>
<keyword evidence="1" id="KW-0479">Metal-binding</keyword>
<dbReference type="EMBL" id="CP076136">
    <property type="protein sequence ID" value="QWG25740.1"/>
    <property type="molecule type" value="Genomic_DNA"/>
</dbReference>
<dbReference type="Gene3D" id="2.60.40.420">
    <property type="entry name" value="Cupredoxins - blue copper proteins"/>
    <property type="match status" value="3"/>
</dbReference>
<dbReference type="SUPFAM" id="SSF49503">
    <property type="entry name" value="Cupredoxins"/>
    <property type="match status" value="3"/>
</dbReference>
<feature type="signal peptide" evidence="4">
    <location>
        <begin position="1"/>
        <end position="30"/>
    </location>
</feature>
<dbReference type="CDD" id="cd13885">
    <property type="entry name" value="CuRO_2_CumA_like"/>
    <property type="match status" value="1"/>
</dbReference>
<evidence type="ECO:0000256" key="2">
    <source>
        <dbReference type="ARBA" id="ARBA00023002"/>
    </source>
</evidence>
<sequence>MADRILRLDRRALLAGLGATALAPAMSSVAAGQARPSLALQAREGTLALRPGGPDTPVWMLEGPAAGPGFRFRRGETLEVALGNGLPIPAAMSWRGIDGAAAADPLAARAPLAPGSRDSFAIPLRHAGTFLCDLRLLGDGQARPSPVRALIVGESEPVAVDRDVLFLIEDWRLRPDGTAIAPGTDPGDATPLFTINGLAMLDILARPNERLRLRFINGCQRNVMAVKIEAHEVRVMALDGQPAEPFLARGGALVLAPGTRIDAFIDASAPPGSTSSILLHDGKEARTIARLVTSGESPVRDTPLPAAAPLPPNGLPAQLDLKGALRIDLALGGPRADWTIPADFTNSSGPAFRAKAGRTVVLALTNRGDIPEVFHLHGHHFRLLDRLDDGWKPFWLDTLAIDPGQTQRIAFAAEFAGRWLIETVATDWAAPRLVRWYAIEN</sequence>
<feature type="domain" description="Plastocyanin-like" evidence="7">
    <location>
        <begin position="51"/>
        <end position="130"/>
    </location>
</feature>
<evidence type="ECO:0000256" key="3">
    <source>
        <dbReference type="ARBA" id="ARBA00023008"/>
    </source>
</evidence>
<dbReference type="InterPro" id="IPR045087">
    <property type="entry name" value="Cu-oxidase_fam"/>
</dbReference>
<dbReference type="InterPro" id="IPR008972">
    <property type="entry name" value="Cupredoxin"/>
</dbReference>
<gene>
    <name evidence="8" type="ORF">KMZ93_13095</name>
</gene>
<keyword evidence="3" id="KW-0186">Copper</keyword>
<evidence type="ECO:0000313" key="9">
    <source>
        <dbReference type="Proteomes" id="UP000676951"/>
    </source>
</evidence>
<keyword evidence="2" id="KW-0560">Oxidoreductase</keyword>
<keyword evidence="9" id="KW-1185">Reference proteome</keyword>
<dbReference type="InterPro" id="IPR011707">
    <property type="entry name" value="Cu-oxidase-like_N"/>
</dbReference>